<dbReference type="AlphaFoldDB" id="A0A375CJZ7"/>
<protein>
    <submittedName>
        <fullName evidence="2">Uncharacterized protein</fullName>
    </submittedName>
</protein>
<reference evidence="2" key="1">
    <citation type="submission" date="2018-01" db="EMBL/GenBank/DDBJ databases">
        <authorList>
            <person name="Clerissi C."/>
        </authorList>
    </citation>
    <scope>NUCLEOTIDE SEQUENCE</scope>
    <source>
        <strain evidence="2">Cupriavidus taiwanensis LMG 19430</strain>
    </source>
</reference>
<organism evidence="2">
    <name type="scientific">Cupriavidus taiwanensis</name>
    <dbReference type="NCBI Taxonomy" id="164546"/>
    <lineage>
        <taxon>Bacteria</taxon>
        <taxon>Pseudomonadati</taxon>
        <taxon>Pseudomonadota</taxon>
        <taxon>Betaproteobacteria</taxon>
        <taxon>Burkholderiales</taxon>
        <taxon>Burkholderiaceae</taxon>
        <taxon>Cupriavidus</taxon>
    </lineage>
</organism>
<feature type="region of interest" description="Disordered" evidence="1">
    <location>
        <begin position="40"/>
        <end position="84"/>
    </location>
</feature>
<feature type="compositionally biased region" description="Basic and acidic residues" evidence="1">
    <location>
        <begin position="74"/>
        <end position="84"/>
    </location>
</feature>
<evidence type="ECO:0000256" key="1">
    <source>
        <dbReference type="SAM" id="MobiDB-lite"/>
    </source>
</evidence>
<gene>
    <name evidence="2" type="ORF">CBM2586_B130753</name>
</gene>
<accession>A0A375CJZ7</accession>
<proteinExistence type="predicted"/>
<dbReference type="EMBL" id="OFSN01000019">
    <property type="protein sequence ID" value="SOY72033.1"/>
    <property type="molecule type" value="Genomic_DNA"/>
</dbReference>
<name>A0A375CJZ7_9BURK</name>
<dbReference type="Proteomes" id="UP000257016">
    <property type="component" value="Unassembled WGS sequence"/>
</dbReference>
<comment type="caution">
    <text evidence="2">The sequence shown here is derived from an EMBL/GenBank/DDBJ whole genome shotgun (WGS) entry which is preliminary data.</text>
</comment>
<evidence type="ECO:0000313" key="2">
    <source>
        <dbReference type="EMBL" id="SOY72033.1"/>
    </source>
</evidence>
<sequence>MSVVRYKGVKKELTGLSSIQVSMPFPKHVLRFLGITKFHKPSHGAPAARQKSGPAAHHPEVAPACRHPSRPRRHAPDFDGSKHR</sequence>